<feature type="region of interest" description="Disordered" evidence="1">
    <location>
        <begin position="27"/>
        <end position="93"/>
    </location>
</feature>
<feature type="region of interest" description="Disordered" evidence="1">
    <location>
        <begin position="514"/>
        <end position="543"/>
    </location>
</feature>
<keyword evidence="3" id="KW-1185">Reference proteome</keyword>
<evidence type="ECO:0000313" key="3">
    <source>
        <dbReference type="Proteomes" id="UP000274429"/>
    </source>
</evidence>
<feature type="compositionally biased region" description="Low complexity" evidence="1">
    <location>
        <begin position="71"/>
        <end position="82"/>
    </location>
</feature>
<dbReference type="WBParaSite" id="TTAC_0000126601-mRNA-1">
    <property type="protein sequence ID" value="TTAC_0000126601-mRNA-1"/>
    <property type="gene ID" value="TTAC_0000126601"/>
</dbReference>
<evidence type="ECO:0000256" key="1">
    <source>
        <dbReference type="SAM" id="MobiDB-lite"/>
    </source>
</evidence>
<dbReference type="CDD" id="cd06503">
    <property type="entry name" value="ATP-synt_Fo_b"/>
    <property type="match status" value="1"/>
</dbReference>
<dbReference type="EMBL" id="UYWX01000240">
    <property type="protein sequence ID" value="VDM17718.1"/>
    <property type="molecule type" value="Genomic_DNA"/>
</dbReference>
<feature type="region of interest" description="Disordered" evidence="1">
    <location>
        <begin position="296"/>
        <end position="328"/>
    </location>
</feature>
<sequence length="889" mass="97384">MEQTAYETNCGVGSAFYGHNYHEMPERDYSTDLPRENQGKAVSYSNPPSRDCREMPSQDQTYNLQQGNAIRGNNGPRNYRPNVTYPPLPKKDYPNGMTSGKSFIYTDANNPQRKVTIYAILAPTYGPIDDDKLNQLIELINQMPKFNNLPQNGRAQSAIHPHAAMDTDAHGGHYLVPQLHFSSPNSDTGTFTNFTLKQKNICSGHEPGRVSFKRPVKCHVSQSWEKGTTFSNFAVIYTLIIDNHTNRRRMLPEEDLQTPKSNGPRSCNGAIWIVGVDANINDSNKVDKEMNVDNRNFNATANNSSNNAITNPNPNTTTTTSTTNNNNSSGVGVLTGDVASTVVGLNSIAAINGLCASVNALNGALGGLSGSIGSRNFGLGVGGINGFVGAGAINGGVGGMNYDAGAVGMSGGMEDAFNGVGGSRIAGRGGGYTGSISGGGAYGGTGVRSSRVYGGSSGNLNLASSATYPRYGTSNVGSAYDIRYIEPDMEEYRQRVREAEEDAERRRQQLIAKRDAEVAQKRQQAENEVARETARRKAEAERKRNEEVKRKIAEAECTRKQKEQELMQLFSLMEANQRGAPIRQQIAMTQRCIQEMEAYKAQIQAQGRQLESICVPAYHADTGSEKNLLAEFCQKLSVIKCEENEKIVAAENTPMPMYEIPQMPDIPIPEIPEIHPEPVPTPEYRGYRVLSTSMTDLQPICCPPPQPICCPPQPTYCCPMPTGKLGIWTANRAGVEMTLLSLGSSFIVACYQPPPQPIPYYCPPPPCCATYSRPITPEPRSSPCGCRSNNYQPVTVYPSINVTISTLPFQLLAAVHRNRAQKNRPLHRAVLKQHALHRAVRRLKLLQFVSSKSSCCLARKPKEVCSEDEHYELQPSGKALRSRNDSKRL</sequence>
<feature type="compositionally biased region" description="Low complexity" evidence="1">
    <location>
        <begin position="298"/>
        <end position="328"/>
    </location>
</feature>
<feature type="compositionally biased region" description="Polar residues" evidence="1">
    <location>
        <begin position="57"/>
        <end position="68"/>
    </location>
</feature>
<accession>A0A0R3WKM2</accession>
<reference evidence="2 3" key="2">
    <citation type="submission" date="2018-11" db="EMBL/GenBank/DDBJ databases">
        <authorList>
            <consortium name="Pathogen Informatics"/>
        </authorList>
    </citation>
    <scope>NUCLEOTIDE SEQUENCE [LARGE SCALE GENOMIC DNA]</scope>
</reference>
<evidence type="ECO:0000313" key="4">
    <source>
        <dbReference type="WBParaSite" id="TTAC_0000126601-mRNA-1"/>
    </source>
</evidence>
<name>A0A0R3WKM2_HYDTA</name>
<dbReference type="Proteomes" id="UP000274429">
    <property type="component" value="Unassembled WGS sequence"/>
</dbReference>
<dbReference type="OrthoDB" id="6282889at2759"/>
<protein>
    <submittedName>
        <fullName evidence="4">Chitin-binding type-2 domain-containing protein</fullName>
    </submittedName>
</protein>
<dbReference type="STRING" id="6205.A0A0R3WKM2"/>
<organism evidence="4">
    <name type="scientific">Hydatigena taeniaeformis</name>
    <name type="common">Feline tapeworm</name>
    <name type="synonym">Taenia taeniaeformis</name>
    <dbReference type="NCBI Taxonomy" id="6205"/>
    <lineage>
        <taxon>Eukaryota</taxon>
        <taxon>Metazoa</taxon>
        <taxon>Spiralia</taxon>
        <taxon>Lophotrochozoa</taxon>
        <taxon>Platyhelminthes</taxon>
        <taxon>Cestoda</taxon>
        <taxon>Eucestoda</taxon>
        <taxon>Cyclophyllidea</taxon>
        <taxon>Taeniidae</taxon>
        <taxon>Hydatigera</taxon>
    </lineage>
</organism>
<gene>
    <name evidence="2" type="ORF">TTAC_LOCUS1267</name>
</gene>
<proteinExistence type="predicted"/>
<reference evidence="4" key="1">
    <citation type="submission" date="2017-02" db="UniProtKB">
        <authorList>
            <consortium name="WormBaseParasite"/>
        </authorList>
    </citation>
    <scope>IDENTIFICATION</scope>
</reference>
<evidence type="ECO:0000313" key="2">
    <source>
        <dbReference type="EMBL" id="VDM17718.1"/>
    </source>
</evidence>
<feature type="compositionally biased region" description="Basic and acidic residues" evidence="1">
    <location>
        <begin position="27"/>
        <end position="38"/>
    </location>
</feature>
<dbReference type="AlphaFoldDB" id="A0A0R3WKM2"/>